<evidence type="ECO:0000313" key="3">
    <source>
        <dbReference type="Proteomes" id="UP001151760"/>
    </source>
</evidence>
<comment type="caution">
    <text evidence="2">The sequence shown here is derived from an EMBL/GenBank/DDBJ whole genome shotgun (WGS) entry which is preliminary data.</text>
</comment>
<accession>A0ABQ5A388</accession>
<dbReference type="EMBL" id="BQNB010011933">
    <property type="protein sequence ID" value="GJS97054.1"/>
    <property type="molecule type" value="Genomic_DNA"/>
</dbReference>
<feature type="compositionally biased region" description="Acidic residues" evidence="1">
    <location>
        <begin position="78"/>
        <end position="90"/>
    </location>
</feature>
<feature type="region of interest" description="Disordered" evidence="1">
    <location>
        <begin position="29"/>
        <end position="90"/>
    </location>
</feature>
<organism evidence="2 3">
    <name type="scientific">Tanacetum coccineum</name>
    <dbReference type="NCBI Taxonomy" id="301880"/>
    <lineage>
        <taxon>Eukaryota</taxon>
        <taxon>Viridiplantae</taxon>
        <taxon>Streptophyta</taxon>
        <taxon>Embryophyta</taxon>
        <taxon>Tracheophyta</taxon>
        <taxon>Spermatophyta</taxon>
        <taxon>Magnoliopsida</taxon>
        <taxon>eudicotyledons</taxon>
        <taxon>Gunneridae</taxon>
        <taxon>Pentapetalae</taxon>
        <taxon>asterids</taxon>
        <taxon>campanulids</taxon>
        <taxon>Asterales</taxon>
        <taxon>Asteraceae</taxon>
        <taxon>Asteroideae</taxon>
        <taxon>Anthemideae</taxon>
        <taxon>Anthemidinae</taxon>
        <taxon>Tanacetum</taxon>
    </lineage>
</organism>
<evidence type="ECO:0000256" key="1">
    <source>
        <dbReference type="SAM" id="MobiDB-lite"/>
    </source>
</evidence>
<feature type="compositionally biased region" description="Basic and acidic residues" evidence="1">
    <location>
        <begin position="53"/>
        <end position="66"/>
    </location>
</feature>
<reference evidence="2" key="1">
    <citation type="journal article" date="2022" name="Int. J. Mol. Sci.">
        <title>Draft Genome of Tanacetum Coccineum: Genomic Comparison of Closely Related Tanacetum-Family Plants.</title>
        <authorList>
            <person name="Yamashiro T."/>
            <person name="Shiraishi A."/>
            <person name="Nakayama K."/>
            <person name="Satake H."/>
        </authorList>
    </citation>
    <scope>NUCLEOTIDE SEQUENCE</scope>
</reference>
<evidence type="ECO:0000313" key="2">
    <source>
        <dbReference type="EMBL" id="GJS97054.1"/>
    </source>
</evidence>
<proteinExistence type="predicted"/>
<dbReference type="Proteomes" id="UP001151760">
    <property type="component" value="Unassembled WGS sequence"/>
</dbReference>
<name>A0ABQ5A388_9ASTR</name>
<protein>
    <submittedName>
        <fullName evidence="2">Uncharacterized protein</fullName>
    </submittedName>
</protein>
<sequence>MIKLRDLGANTPTGVPYTEEQILARVIKGKQRGHIPGRGRQVVGRGKTPILESHPRGSDSGAEGRGRSGRGANNHEGGDEDVDGDDDEGY</sequence>
<keyword evidence="3" id="KW-1185">Reference proteome</keyword>
<reference evidence="2" key="2">
    <citation type="submission" date="2022-01" db="EMBL/GenBank/DDBJ databases">
        <authorList>
            <person name="Yamashiro T."/>
            <person name="Shiraishi A."/>
            <person name="Satake H."/>
            <person name="Nakayama K."/>
        </authorList>
    </citation>
    <scope>NUCLEOTIDE SEQUENCE</scope>
</reference>
<gene>
    <name evidence="2" type="ORF">Tco_0804022</name>
</gene>